<evidence type="ECO:0000256" key="4">
    <source>
        <dbReference type="PIRSR" id="PIRSR000350-3"/>
    </source>
</evidence>
<evidence type="ECO:0000256" key="2">
    <source>
        <dbReference type="ARBA" id="ARBA00022630"/>
    </source>
</evidence>
<reference evidence="9" key="1">
    <citation type="submission" date="2016-10" db="EMBL/GenBank/DDBJ databases">
        <authorList>
            <person name="Varghese N."/>
            <person name="Submissions S."/>
        </authorList>
    </citation>
    <scope>NUCLEOTIDE SEQUENCE [LARGE SCALE GENOMIC DNA]</scope>
    <source>
        <strain evidence="9">CGMCC 1.12333</strain>
    </source>
</reference>
<name>A0A1I7I7B5_9FLAO</name>
<proteinExistence type="inferred from homology"/>
<feature type="binding site" evidence="4">
    <location>
        <position position="304"/>
    </location>
    <ligand>
        <name>FAD</name>
        <dbReference type="ChEBI" id="CHEBI:57692"/>
    </ligand>
</feature>
<dbReference type="EMBL" id="FPBK01000013">
    <property type="protein sequence ID" value="SFU68666.1"/>
    <property type="molecule type" value="Genomic_DNA"/>
</dbReference>
<dbReference type="PRINTS" id="PR00368">
    <property type="entry name" value="FADPNR"/>
</dbReference>
<dbReference type="InterPro" id="IPR001100">
    <property type="entry name" value="Pyr_nuc-diS_OxRdtase"/>
</dbReference>
<evidence type="ECO:0000256" key="3">
    <source>
        <dbReference type="ARBA" id="ARBA00022827"/>
    </source>
</evidence>
<evidence type="ECO:0000256" key="1">
    <source>
        <dbReference type="ARBA" id="ARBA00007532"/>
    </source>
</evidence>
<dbReference type="Proteomes" id="UP000199138">
    <property type="component" value="Unassembled WGS sequence"/>
</dbReference>
<keyword evidence="2" id="KW-0285">Flavoprotein</keyword>
<dbReference type="Pfam" id="PF07992">
    <property type="entry name" value="Pyr_redox_2"/>
    <property type="match status" value="1"/>
</dbReference>
<feature type="binding site" evidence="4">
    <location>
        <position position="52"/>
    </location>
    <ligand>
        <name>FAD</name>
        <dbReference type="ChEBI" id="CHEBI:57692"/>
    </ligand>
</feature>
<keyword evidence="4" id="KW-0547">Nucleotide-binding</keyword>
<dbReference type="InterPro" id="IPR016156">
    <property type="entry name" value="FAD/NAD-linked_Rdtase_dimer_sf"/>
</dbReference>
<dbReference type="OrthoDB" id="9800167at2"/>
<dbReference type="RefSeq" id="WP_093025985.1">
    <property type="nucleotide sequence ID" value="NZ_FPBK01000013.1"/>
</dbReference>
<dbReference type="PIRSF" id="PIRSF000350">
    <property type="entry name" value="Mercury_reductase_MerA"/>
    <property type="match status" value="1"/>
</dbReference>
<gene>
    <name evidence="8" type="ORF">SAMN05216480_11357</name>
</gene>
<dbReference type="PANTHER" id="PTHR43014">
    <property type="entry name" value="MERCURIC REDUCTASE"/>
    <property type="match status" value="1"/>
</dbReference>
<dbReference type="PANTHER" id="PTHR43014:SF5">
    <property type="entry name" value="GLUTATHIONE REDUCTASE (NADPH)"/>
    <property type="match status" value="1"/>
</dbReference>
<dbReference type="Gene3D" id="3.30.390.30">
    <property type="match status" value="1"/>
</dbReference>
<feature type="binding site" evidence="4">
    <location>
        <begin position="173"/>
        <end position="180"/>
    </location>
    <ligand>
        <name>NAD(+)</name>
        <dbReference type="ChEBI" id="CHEBI:57540"/>
    </ligand>
</feature>
<dbReference type="AlphaFoldDB" id="A0A1I7I7B5"/>
<dbReference type="InterPro" id="IPR004099">
    <property type="entry name" value="Pyr_nucl-diS_OxRdtase_dimer"/>
</dbReference>
<dbReference type="GO" id="GO:0016491">
    <property type="term" value="F:oxidoreductase activity"/>
    <property type="evidence" value="ECO:0007669"/>
    <property type="project" value="InterPro"/>
</dbReference>
<comment type="similarity">
    <text evidence="1">Belongs to the class-I pyridine nucleotide-disulfide oxidoreductase family.</text>
</comment>
<dbReference type="PRINTS" id="PR00411">
    <property type="entry name" value="PNDRDTASEI"/>
</dbReference>
<dbReference type="SUPFAM" id="SSF51905">
    <property type="entry name" value="FAD/NAD(P)-binding domain"/>
    <property type="match status" value="1"/>
</dbReference>
<keyword evidence="4" id="KW-0520">NAD</keyword>
<dbReference type="InterPro" id="IPR023753">
    <property type="entry name" value="FAD/NAD-binding_dom"/>
</dbReference>
<protein>
    <submittedName>
        <fullName evidence="8">Glutathione reductase (NADPH)</fullName>
    </submittedName>
</protein>
<feature type="domain" description="FAD/NAD(P)-binding" evidence="7">
    <location>
        <begin position="6"/>
        <end position="318"/>
    </location>
</feature>
<dbReference type="GO" id="GO:0000166">
    <property type="term" value="F:nucleotide binding"/>
    <property type="evidence" value="ECO:0007669"/>
    <property type="project" value="UniProtKB-KW"/>
</dbReference>
<dbReference type="Gene3D" id="3.50.50.60">
    <property type="entry name" value="FAD/NAD(P)-binding domain"/>
    <property type="match status" value="2"/>
</dbReference>
<comment type="cofactor">
    <cofactor evidence="4">
        <name>FAD</name>
        <dbReference type="ChEBI" id="CHEBI:57692"/>
    </cofactor>
    <text evidence="4">Binds 1 FAD per subunit.</text>
</comment>
<sequence length="451" mass="49771">MSTTTFDVFVIGTGTAGRSVALACAKAGKKVGIADNREFGGTCSNRGCDPKKVLVGLTEILHRSENMLGSGITKLPEVSWSDVQEFKKKFTEGMPEATEKDLQEEGITMYHQSPKFTGEHELLVEGKKVIAEKIVIATGRVPMPLRISGGEHALTSDDFLELKELPESMVFIGAGYIGMEFAHIAARMGVKVTVIDVSGRPLSNFEEDMVSYITKASEELGIQFYFNTEVTNIKKLIKNYKVIGESDGKKVTVKTEMIFNTAGRIPAVAELNLEEGNVSYSDKGIKVTKKLKNTSNRDVYACGDVADSSGLPLTPLSSKEAEVVISQLLEEEKEKMAEYAPQPSVVFTIPQMASVGLTEEEAKASGEPYQIEQKYVPSWFNSKRIHEKYYAYKTIVNTETGQIMGAHIVAPEAGEMINLFSMAMYSRMTKKDFMKMILAYPTWGYDIRGMI</sequence>
<evidence type="ECO:0000313" key="9">
    <source>
        <dbReference type="Proteomes" id="UP000199138"/>
    </source>
</evidence>
<dbReference type="STRING" id="1224947.SAMN05216480_11357"/>
<evidence type="ECO:0000313" key="8">
    <source>
        <dbReference type="EMBL" id="SFU68666.1"/>
    </source>
</evidence>
<feature type="binding site" evidence="4">
    <location>
        <position position="263"/>
    </location>
    <ligand>
        <name>NAD(+)</name>
        <dbReference type="ChEBI" id="CHEBI:57540"/>
    </ligand>
</feature>
<keyword evidence="3 4" id="KW-0274">FAD</keyword>
<evidence type="ECO:0000259" key="7">
    <source>
        <dbReference type="Pfam" id="PF07992"/>
    </source>
</evidence>
<evidence type="ECO:0000259" key="6">
    <source>
        <dbReference type="Pfam" id="PF02852"/>
    </source>
</evidence>
<feature type="disulfide bond" description="Redox-active" evidence="5">
    <location>
        <begin position="43"/>
        <end position="48"/>
    </location>
</feature>
<accession>A0A1I7I7B5</accession>
<evidence type="ECO:0000256" key="5">
    <source>
        <dbReference type="PIRSR" id="PIRSR000350-4"/>
    </source>
</evidence>
<dbReference type="InterPro" id="IPR036188">
    <property type="entry name" value="FAD/NAD-bd_sf"/>
</dbReference>
<dbReference type="SUPFAM" id="SSF55424">
    <property type="entry name" value="FAD/NAD-linked reductases, dimerisation (C-terminal) domain"/>
    <property type="match status" value="1"/>
</dbReference>
<feature type="domain" description="Pyridine nucleotide-disulphide oxidoreductase dimerisation" evidence="6">
    <location>
        <begin position="343"/>
        <end position="443"/>
    </location>
</feature>
<dbReference type="Pfam" id="PF02852">
    <property type="entry name" value="Pyr_redox_dim"/>
    <property type="match status" value="1"/>
</dbReference>
<organism evidence="8 9">
    <name type="scientific">Pustulibacterium marinum</name>
    <dbReference type="NCBI Taxonomy" id="1224947"/>
    <lineage>
        <taxon>Bacteria</taxon>
        <taxon>Pseudomonadati</taxon>
        <taxon>Bacteroidota</taxon>
        <taxon>Flavobacteriia</taxon>
        <taxon>Flavobacteriales</taxon>
        <taxon>Flavobacteriaceae</taxon>
        <taxon>Pustulibacterium</taxon>
    </lineage>
</organism>
<keyword evidence="9" id="KW-1185">Reference proteome</keyword>